<accession>A0A6G8Q9Y4</accession>
<organism evidence="3 4">
    <name type="scientific">Rubrobacter tropicus</name>
    <dbReference type="NCBI Taxonomy" id="2653851"/>
    <lineage>
        <taxon>Bacteria</taxon>
        <taxon>Bacillati</taxon>
        <taxon>Actinomycetota</taxon>
        <taxon>Rubrobacteria</taxon>
        <taxon>Rubrobacterales</taxon>
        <taxon>Rubrobacteraceae</taxon>
        <taxon>Rubrobacter</taxon>
    </lineage>
</organism>
<dbReference type="PANTHER" id="PTHR42964:SF1">
    <property type="entry name" value="POLYKETIDE BIOSYNTHESIS ENOYL-COA HYDRATASE PKSH-RELATED"/>
    <property type="match status" value="1"/>
</dbReference>
<evidence type="ECO:0008006" key="5">
    <source>
        <dbReference type="Google" id="ProtNLM"/>
    </source>
</evidence>
<dbReference type="CDD" id="cd06558">
    <property type="entry name" value="crotonase-like"/>
    <property type="match status" value="1"/>
</dbReference>
<dbReference type="PANTHER" id="PTHR42964">
    <property type="entry name" value="ENOYL-COA HYDRATASE"/>
    <property type="match status" value="1"/>
</dbReference>
<proteinExistence type="inferred from homology"/>
<evidence type="ECO:0000256" key="2">
    <source>
        <dbReference type="SAM" id="MobiDB-lite"/>
    </source>
</evidence>
<dbReference type="AlphaFoldDB" id="A0A6G8Q9Y4"/>
<feature type="region of interest" description="Disordered" evidence="2">
    <location>
        <begin position="241"/>
        <end position="263"/>
    </location>
</feature>
<comment type="similarity">
    <text evidence="1">Belongs to the enoyl-CoA hydratase/isomerase family.</text>
</comment>
<keyword evidence="4" id="KW-1185">Reference proteome</keyword>
<reference evidence="3 4" key="1">
    <citation type="submission" date="2019-10" db="EMBL/GenBank/DDBJ databases">
        <title>Rubrobacter sp nov SCSIO 52090 isolated from a deep-sea sediment in the South China Sea.</title>
        <authorList>
            <person name="Chen R.W."/>
        </authorList>
    </citation>
    <scope>NUCLEOTIDE SEQUENCE [LARGE SCALE GENOMIC DNA]</scope>
    <source>
        <strain evidence="3 4">SCSIO 52909</strain>
    </source>
</reference>
<dbReference type="Gene3D" id="3.90.226.10">
    <property type="entry name" value="2-enoyl-CoA Hydratase, Chain A, domain 1"/>
    <property type="match status" value="1"/>
</dbReference>
<dbReference type="Proteomes" id="UP000501452">
    <property type="component" value="Chromosome"/>
</dbReference>
<protein>
    <recommendedName>
        <fullName evidence="5">Enoyl-CoA hydratase</fullName>
    </recommendedName>
</protein>
<evidence type="ECO:0000313" key="4">
    <source>
        <dbReference type="Proteomes" id="UP000501452"/>
    </source>
</evidence>
<dbReference type="InterPro" id="IPR001753">
    <property type="entry name" value="Enoyl-CoA_hydra/iso"/>
</dbReference>
<dbReference type="RefSeq" id="WP_166176360.1">
    <property type="nucleotide sequence ID" value="NZ_CP045119.1"/>
</dbReference>
<dbReference type="EMBL" id="CP045119">
    <property type="protein sequence ID" value="QIN83253.1"/>
    <property type="molecule type" value="Genomic_DNA"/>
</dbReference>
<dbReference type="GO" id="GO:0003824">
    <property type="term" value="F:catalytic activity"/>
    <property type="evidence" value="ECO:0007669"/>
    <property type="project" value="UniProtKB-ARBA"/>
</dbReference>
<feature type="compositionally biased region" description="Basic and acidic residues" evidence="2">
    <location>
        <begin position="252"/>
        <end position="263"/>
    </location>
</feature>
<sequence length="263" mass="28185">MREYEHLKVTSAGAVTTVSLNRPDSHNALNKGLIRELTRCFDDLSESERARVVVLSGEGRSFCAGADIGYMRDTAGLSYEENLEDARMLGAMFRAVDECPKPVIAKVRGAAMGGGAGLVAAADVVVAEERTRFAFSEVRLGIAPATIAPFVARKIGASHARSLFLTGERFDAARAREIGLVHESVAPQELDAAVEGKVGELLAGGPHAQASVKALLRQLESLEPMDAPGLMSRVISELRTGEEGQEGLSAFLEKREPRWRGTP</sequence>
<dbReference type="InterPro" id="IPR051683">
    <property type="entry name" value="Enoyl-CoA_Hydratase/Isomerase"/>
</dbReference>
<name>A0A6G8Q9Y4_9ACTN</name>
<dbReference type="Gene3D" id="1.10.12.10">
    <property type="entry name" value="Lyase 2-enoyl-coa Hydratase, Chain A, domain 2"/>
    <property type="match status" value="1"/>
</dbReference>
<dbReference type="InterPro" id="IPR014748">
    <property type="entry name" value="Enoyl-CoA_hydra_C"/>
</dbReference>
<gene>
    <name evidence="3" type="ORF">GBA63_11835</name>
</gene>
<dbReference type="Pfam" id="PF00378">
    <property type="entry name" value="ECH_1"/>
    <property type="match status" value="1"/>
</dbReference>
<dbReference type="SUPFAM" id="SSF52096">
    <property type="entry name" value="ClpP/crotonase"/>
    <property type="match status" value="1"/>
</dbReference>
<dbReference type="KEGG" id="rub:GBA63_11835"/>
<evidence type="ECO:0000256" key="1">
    <source>
        <dbReference type="ARBA" id="ARBA00005254"/>
    </source>
</evidence>
<dbReference type="InterPro" id="IPR029045">
    <property type="entry name" value="ClpP/crotonase-like_dom_sf"/>
</dbReference>
<evidence type="ECO:0000313" key="3">
    <source>
        <dbReference type="EMBL" id="QIN83253.1"/>
    </source>
</evidence>